<dbReference type="GO" id="GO:0003677">
    <property type="term" value="F:DNA binding"/>
    <property type="evidence" value="ECO:0007669"/>
    <property type="project" value="UniProtKB-KW"/>
</dbReference>
<evidence type="ECO:0000256" key="3">
    <source>
        <dbReference type="ARBA" id="ARBA00023163"/>
    </source>
</evidence>
<dbReference type="InterPro" id="IPR002831">
    <property type="entry name" value="Tscrpt_reg_TrmB_N"/>
</dbReference>
<dbReference type="InterPro" id="IPR051081">
    <property type="entry name" value="HTH_MetalResp_TranReg"/>
</dbReference>
<dbReference type="InterPro" id="IPR000835">
    <property type="entry name" value="HTH_MarR-typ"/>
</dbReference>
<sequence length="308" mass="35914">MLRRIELEVLATVERGDTISELATKLDHSESYLSRAVGDLVEKRLVYTERDGRRKCVTPSDSRAVEIYQDLVRQHSHIDFSELLTGKALEVLYYLDQPRTVTDVAERSGNYRNTVNRILKQLRDRGLVGTDDSRYHFNGDFDRLHKFARELVHHLHRQRLESVAPNGTILWRDYDEFLSQTEIEIEAENFHETGLARFAAFDLQFLLTHHRYYLYSEDLEDVSPAELCCHTLLIDDGSRHHSYCLLLLSHVDIDKSDLREQAAKYGLDDEIDTLLRYLETQGAVDSDRLPEWDEFQKLAADYEVDLPQ</sequence>
<dbReference type="Gene3D" id="1.10.10.10">
    <property type="entry name" value="Winged helix-like DNA-binding domain superfamily/Winged helix DNA-binding domain"/>
    <property type="match status" value="2"/>
</dbReference>
<dbReference type="InterPro" id="IPR011991">
    <property type="entry name" value="ArsR-like_HTH"/>
</dbReference>
<evidence type="ECO:0000259" key="6">
    <source>
        <dbReference type="Pfam" id="PF24271"/>
    </source>
</evidence>
<dbReference type="KEGG" id="nan:AArc1_4083"/>
<name>A0A346P9K5_9EURY</name>
<dbReference type="EMBL" id="CP024045">
    <property type="protein sequence ID" value="AXR76200.1"/>
    <property type="molecule type" value="Genomic_DNA"/>
</dbReference>
<dbReference type="PANTHER" id="PTHR33154:SF33">
    <property type="entry name" value="TRANSCRIPTIONAL REPRESSOR SDPR"/>
    <property type="match status" value="1"/>
</dbReference>
<geneLocation type="plasmid" evidence="8">
    <name>paarc1-01</name>
</geneLocation>
<dbReference type="SUPFAM" id="SSF46785">
    <property type="entry name" value="Winged helix' DNA-binding domain"/>
    <property type="match status" value="2"/>
</dbReference>
<evidence type="ECO:0000256" key="2">
    <source>
        <dbReference type="ARBA" id="ARBA00023125"/>
    </source>
</evidence>
<evidence type="ECO:0000259" key="4">
    <source>
        <dbReference type="Pfam" id="PF01978"/>
    </source>
</evidence>
<keyword evidence="1" id="KW-0805">Transcription regulation</keyword>
<evidence type="ECO:0000313" key="8">
    <source>
        <dbReference type="Proteomes" id="UP000258707"/>
    </source>
</evidence>
<feature type="domain" description="Transcription regulator TrmB N-terminal" evidence="4">
    <location>
        <begin position="97"/>
        <end position="136"/>
    </location>
</feature>
<dbReference type="GeneID" id="37636678"/>
<dbReference type="Pfam" id="PF24271">
    <property type="entry name" value="HVO_2833_C"/>
    <property type="match status" value="1"/>
</dbReference>
<feature type="domain" description="HVO-2833 C-terminal" evidence="6">
    <location>
        <begin position="187"/>
        <end position="304"/>
    </location>
</feature>
<dbReference type="CDD" id="cd00090">
    <property type="entry name" value="HTH_ARSR"/>
    <property type="match status" value="1"/>
</dbReference>
<dbReference type="GO" id="GO:0003700">
    <property type="term" value="F:DNA-binding transcription factor activity"/>
    <property type="evidence" value="ECO:0007669"/>
    <property type="project" value="InterPro"/>
</dbReference>
<evidence type="ECO:0000259" key="5">
    <source>
        <dbReference type="Pfam" id="PF12802"/>
    </source>
</evidence>
<keyword evidence="3" id="KW-0804">Transcription</keyword>
<dbReference type="InterPro" id="IPR056528">
    <property type="entry name" value="HVO_2833_C"/>
</dbReference>
<reference evidence="7 8" key="1">
    <citation type="submission" date="2017-10" db="EMBL/GenBank/DDBJ databases">
        <title>Phenotypic and genomic properties of facultatively anaerobic sulfur-reducing natronoarchaea from hypersaline soda lakes.</title>
        <authorList>
            <person name="Sorokin D.Y."/>
            <person name="Kublanov I.V."/>
            <person name="Roman P."/>
            <person name="Sinninghe Damste J.S."/>
            <person name="Golyshin P.N."/>
            <person name="Rojo D."/>
            <person name="Ciordia S."/>
            <person name="Mena Md.C."/>
            <person name="Ferrer M."/>
            <person name="Messina E."/>
            <person name="Smedile F."/>
            <person name="La Spada G."/>
            <person name="La Cono V."/>
            <person name="Yakimov M.M."/>
        </authorList>
    </citation>
    <scope>NUCLEOTIDE SEQUENCE [LARGE SCALE GENOMIC DNA]</scope>
    <source>
        <strain evidence="7 8">AArc1</strain>
        <plasmid evidence="8">paarc1-01</plasmid>
    </source>
</reference>
<organism evidence="7 8">
    <name type="scientific">Natrarchaeobaculum sulfurireducens</name>
    <dbReference type="NCBI Taxonomy" id="2044521"/>
    <lineage>
        <taxon>Archaea</taxon>
        <taxon>Methanobacteriati</taxon>
        <taxon>Methanobacteriota</taxon>
        <taxon>Stenosarchaea group</taxon>
        <taxon>Halobacteria</taxon>
        <taxon>Halobacteriales</taxon>
        <taxon>Natrialbaceae</taxon>
        <taxon>Natrarchaeobaculum</taxon>
    </lineage>
</organism>
<proteinExistence type="predicted"/>
<dbReference type="Proteomes" id="UP000258707">
    <property type="component" value="Plasmid pAArc1-01"/>
</dbReference>
<dbReference type="RefSeq" id="WP_117362403.1">
    <property type="nucleotide sequence ID" value="NZ_CP024045.1"/>
</dbReference>
<gene>
    <name evidence="7" type="ORF">AArc1_4083</name>
</gene>
<dbReference type="AlphaFoldDB" id="A0A346P9K5"/>
<protein>
    <submittedName>
        <fullName evidence="7">MarR family transcriptional regulator</fullName>
    </submittedName>
</protein>
<evidence type="ECO:0000313" key="7">
    <source>
        <dbReference type="EMBL" id="AXR76200.1"/>
    </source>
</evidence>
<dbReference type="Pfam" id="PF01978">
    <property type="entry name" value="TrmB"/>
    <property type="match status" value="1"/>
</dbReference>
<keyword evidence="7" id="KW-0614">Plasmid</keyword>
<accession>A0A346P9K5</accession>
<dbReference type="InterPro" id="IPR036390">
    <property type="entry name" value="WH_DNA-bd_sf"/>
</dbReference>
<evidence type="ECO:0000256" key="1">
    <source>
        <dbReference type="ARBA" id="ARBA00023015"/>
    </source>
</evidence>
<feature type="domain" description="HTH marR-type" evidence="5">
    <location>
        <begin position="7"/>
        <end position="53"/>
    </location>
</feature>
<dbReference type="InterPro" id="IPR036388">
    <property type="entry name" value="WH-like_DNA-bd_sf"/>
</dbReference>
<dbReference type="PANTHER" id="PTHR33154">
    <property type="entry name" value="TRANSCRIPTIONAL REGULATOR, ARSR FAMILY"/>
    <property type="match status" value="1"/>
</dbReference>
<dbReference type="Pfam" id="PF12802">
    <property type="entry name" value="MarR_2"/>
    <property type="match status" value="1"/>
</dbReference>
<keyword evidence="2" id="KW-0238">DNA-binding</keyword>